<name>A0ABY2CZ14_GULMO</name>
<dbReference type="RefSeq" id="WP_132097930.1">
    <property type="nucleotide sequence ID" value="NZ_SMDA01000002.1"/>
</dbReference>
<reference evidence="1 2" key="1">
    <citation type="submission" date="2019-03" db="EMBL/GenBank/DDBJ databases">
        <title>Genomic Encyclopedia of Type Strains, Phase IV (KMG-IV): sequencing the most valuable type-strain genomes for metagenomic binning, comparative biology and taxonomic classification.</title>
        <authorList>
            <person name="Goeker M."/>
        </authorList>
    </citation>
    <scope>NUCLEOTIDE SEQUENCE [LARGE SCALE GENOMIC DNA]</scope>
    <source>
        <strain evidence="1 2">DSM 18507</strain>
    </source>
</reference>
<evidence type="ECO:0000313" key="2">
    <source>
        <dbReference type="Proteomes" id="UP000294801"/>
    </source>
</evidence>
<keyword evidence="2" id="KW-1185">Reference proteome</keyword>
<sequence length="211" mass="23049">MSQTLRLHADLYAEATPAGTYYAVSGPQTGADRTLLLHILQQGPILPLNEERLLAWSGLDSIEEALSVLYRLQRLDFVLGRREGRPVPAGNLESRLPELLATLSSEGRALLADDNGLYYATSGFMHETAEEIAALAGDTMAMSRRHARLLNNHLGLQTAAWALTDPAGQAELGFYPLYIGRQAFVLVIGGLPKLQGQAFVDMVEALCRRYA</sequence>
<organism evidence="1 2">
    <name type="scientific">Gulbenkiania mobilis</name>
    <dbReference type="NCBI Taxonomy" id="397457"/>
    <lineage>
        <taxon>Bacteria</taxon>
        <taxon>Pseudomonadati</taxon>
        <taxon>Pseudomonadota</taxon>
        <taxon>Betaproteobacteria</taxon>
        <taxon>Neisseriales</taxon>
        <taxon>Chromobacteriaceae</taxon>
        <taxon>Gulbenkiania</taxon>
    </lineage>
</organism>
<accession>A0ABY2CZ14</accession>
<gene>
    <name evidence="1" type="ORF">EV669_102227</name>
</gene>
<dbReference type="SUPFAM" id="SSF103196">
    <property type="entry name" value="Roadblock/LC7 domain"/>
    <property type="match status" value="1"/>
</dbReference>
<protein>
    <recommendedName>
        <fullName evidence="3">Roadblock/LC7 domain-containing protein</fullName>
    </recommendedName>
</protein>
<evidence type="ECO:0008006" key="3">
    <source>
        <dbReference type="Google" id="ProtNLM"/>
    </source>
</evidence>
<dbReference type="Proteomes" id="UP000294801">
    <property type="component" value="Unassembled WGS sequence"/>
</dbReference>
<comment type="caution">
    <text evidence="1">The sequence shown here is derived from an EMBL/GenBank/DDBJ whole genome shotgun (WGS) entry which is preliminary data.</text>
</comment>
<dbReference type="EMBL" id="SMDA01000002">
    <property type="protein sequence ID" value="TCW32928.1"/>
    <property type="molecule type" value="Genomic_DNA"/>
</dbReference>
<evidence type="ECO:0000313" key="1">
    <source>
        <dbReference type="EMBL" id="TCW32928.1"/>
    </source>
</evidence>
<proteinExistence type="predicted"/>